<dbReference type="Pfam" id="PF07727">
    <property type="entry name" value="RVT_2"/>
    <property type="match status" value="1"/>
</dbReference>
<organism evidence="2 3">
    <name type="scientific">Escallonia rubra</name>
    <dbReference type="NCBI Taxonomy" id="112253"/>
    <lineage>
        <taxon>Eukaryota</taxon>
        <taxon>Viridiplantae</taxon>
        <taxon>Streptophyta</taxon>
        <taxon>Embryophyta</taxon>
        <taxon>Tracheophyta</taxon>
        <taxon>Spermatophyta</taxon>
        <taxon>Magnoliopsida</taxon>
        <taxon>eudicotyledons</taxon>
        <taxon>Gunneridae</taxon>
        <taxon>Pentapetalae</taxon>
        <taxon>asterids</taxon>
        <taxon>campanulids</taxon>
        <taxon>Escalloniales</taxon>
        <taxon>Escalloniaceae</taxon>
        <taxon>Escallonia</taxon>
    </lineage>
</organism>
<comment type="caution">
    <text evidence="2">The sequence shown here is derived from an EMBL/GenBank/DDBJ whole genome shotgun (WGS) entry which is preliminary data.</text>
</comment>
<dbReference type="EMBL" id="JAVXUO010002524">
    <property type="protein sequence ID" value="KAK2972419.1"/>
    <property type="molecule type" value="Genomic_DNA"/>
</dbReference>
<evidence type="ECO:0000259" key="1">
    <source>
        <dbReference type="Pfam" id="PF07727"/>
    </source>
</evidence>
<gene>
    <name evidence="2" type="ORF">RJ640_008159</name>
</gene>
<accession>A0AA88U5Y7</accession>
<evidence type="ECO:0000313" key="3">
    <source>
        <dbReference type="Proteomes" id="UP001187471"/>
    </source>
</evidence>
<sequence>MRREFKMSMLGELSFFLGLQIKQSKERIFINQSNYKRELLKRFGMDNAKPRGTSISPSVNLVKDESGKDVDHKLYRVGFSDSDYAGCLVDRKSTSGTCQFLGEALVSWHIKKHTSVVLSTAEAEYVAAGSCCAQLRQNMLQLAAVVLRFFGCVKPYGILVFP</sequence>
<dbReference type="AlphaFoldDB" id="A0AA88U5Y7"/>
<dbReference type="PANTHER" id="PTHR11439:SF463">
    <property type="entry name" value="REVERSE TRANSCRIPTASE TY1_COPIA-TYPE DOMAIN-CONTAINING PROTEIN"/>
    <property type="match status" value="1"/>
</dbReference>
<feature type="domain" description="Reverse transcriptase Ty1/copia-type" evidence="1">
    <location>
        <begin position="1"/>
        <end position="55"/>
    </location>
</feature>
<keyword evidence="3" id="KW-1185">Reference proteome</keyword>
<dbReference type="Proteomes" id="UP001187471">
    <property type="component" value="Unassembled WGS sequence"/>
</dbReference>
<dbReference type="InterPro" id="IPR013103">
    <property type="entry name" value="RVT_2"/>
</dbReference>
<protein>
    <recommendedName>
        <fullName evidence="1">Reverse transcriptase Ty1/copia-type domain-containing protein</fullName>
    </recommendedName>
</protein>
<evidence type="ECO:0000313" key="2">
    <source>
        <dbReference type="EMBL" id="KAK2972419.1"/>
    </source>
</evidence>
<proteinExistence type="predicted"/>
<reference evidence="2" key="1">
    <citation type="submission" date="2022-12" db="EMBL/GenBank/DDBJ databases">
        <title>Draft genome assemblies for two species of Escallonia (Escalloniales).</title>
        <authorList>
            <person name="Chanderbali A."/>
            <person name="Dervinis C."/>
            <person name="Anghel I."/>
            <person name="Soltis D."/>
            <person name="Soltis P."/>
            <person name="Zapata F."/>
        </authorList>
    </citation>
    <scope>NUCLEOTIDE SEQUENCE</scope>
    <source>
        <strain evidence="2">UCBG92.1500</strain>
        <tissue evidence="2">Leaf</tissue>
    </source>
</reference>
<dbReference type="PANTHER" id="PTHR11439">
    <property type="entry name" value="GAG-POL-RELATED RETROTRANSPOSON"/>
    <property type="match status" value="1"/>
</dbReference>
<name>A0AA88U5Y7_9ASTE</name>
<dbReference type="CDD" id="cd09272">
    <property type="entry name" value="RNase_HI_RT_Ty1"/>
    <property type="match status" value="1"/>
</dbReference>